<dbReference type="GO" id="GO:0003941">
    <property type="term" value="F:L-serine ammonia-lyase activity"/>
    <property type="evidence" value="ECO:0007669"/>
    <property type="project" value="UniProtKB-EC"/>
</dbReference>
<reference evidence="3" key="1">
    <citation type="submission" date="2022-12" db="EMBL/GenBank/DDBJ databases">
        <title>Clostridium sp. nov., isolated from industrial wastewater.</title>
        <authorList>
            <person name="Jiayan W."/>
        </authorList>
    </citation>
    <scope>NUCLEOTIDE SEQUENCE</scope>
    <source>
        <strain evidence="3">ZC22-4</strain>
    </source>
</reference>
<accession>A0ABT4D659</accession>
<evidence type="ECO:0000259" key="2">
    <source>
        <dbReference type="Pfam" id="PF03313"/>
    </source>
</evidence>
<keyword evidence="4" id="KW-1185">Reference proteome</keyword>
<keyword evidence="3" id="KW-0456">Lyase</keyword>
<dbReference type="HAMAP" id="MF_01845">
    <property type="entry name" value="UPF0597"/>
    <property type="match status" value="1"/>
</dbReference>
<dbReference type="PANTHER" id="PTHR30501:SF2">
    <property type="entry name" value="UPF0597 PROTEIN YHAM"/>
    <property type="match status" value="1"/>
</dbReference>
<dbReference type="Proteomes" id="UP001144612">
    <property type="component" value="Unassembled WGS sequence"/>
</dbReference>
<name>A0ABT4D659_9CLOT</name>
<evidence type="ECO:0000313" key="3">
    <source>
        <dbReference type="EMBL" id="MCY6957762.1"/>
    </source>
</evidence>
<comment type="similarity">
    <text evidence="1">Belongs to the UPF0597 family.</text>
</comment>
<dbReference type="EMBL" id="JAPQFJ010000003">
    <property type="protein sequence ID" value="MCY6957762.1"/>
    <property type="molecule type" value="Genomic_DNA"/>
</dbReference>
<gene>
    <name evidence="3" type="ORF">OW729_03970</name>
</gene>
<dbReference type="InterPro" id="IPR021144">
    <property type="entry name" value="UPF0597"/>
</dbReference>
<comment type="caution">
    <text evidence="3">The sequence shown here is derived from an EMBL/GenBank/DDBJ whole genome shotgun (WGS) entry which is preliminary data.</text>
</comment>
<proteinExistence type="inferred from homology"/>
<evidence type="ECO:0000313" key="4">
    <source>
        <dbReference type="Proteomes" id="UP001144612"/>
    </source>
</evidence>
<dbReference type="Pfam" id="PF03313">
    <property type="entry name" value="SDH_alpha"/>
    <property type="match status" value="1"/>
</dbReference>
<organism evidence="3 4">
    <name type="scientific">Clostridium brassicae</name>
    <dbReference type="NCBI Taxonomy" id="2999072"/>
    <lineage>
        <taxon>Bacteria</taxon>
        <taxon>Bacillati</taxon>
        <taxon>Bacillota</taxon>
        <taxon>Clostridia</taxon>
        <taxon>Eubacteriales</taxon>
        <taxon>Clostridiaceae</taxon>
        <taxon>Clostridium</taxon>
    </lineage>
</organism>
<protein>
    <recommendedName>
        <fullName evidence="1">UPF0597 protein OW729_03970</fullName>
    </recommendedName>
</protein>
<dbReference type="PIRSF" id="PIRSF006054">
    <property type="entry name" value="UCP006054"/>
    <property type="match status" value="1"/>
</dbReference>
<dbReference type="InterPro" id="IPR005130">
    <property type="entry name" value="Ser_deHydtase-like_asu"/>
</dbReference>
<evidence type="ECO:0000256" key="1">
    <source>
        <dbReference type="HAMAP-Rule" id="MF_01845"/>
    </source>
</evidence>
<sequence>MENKNWEKYIKLINKEVIPAIGCTEPIAVAYAAAKARKTLNKKPEIIDVFVSGNMLKNGMGVGVPGTGMVGLDIAAATGALGGTADAVLEVLKSITQKDVIEGKRMMKEGRVNVKVKENVADLYIEVICRNGNDNARVIIEDTHINIVLVELNNKVLFKKDNEKSSVKKVALEENDDEVYLSVDSIYDFAVNAPLEDIKFIREKDKLNEEISKEGLSNDYGLKVGKTIDKYIDKGLLADDIIISAIKRTSGGADARMAGCMMSVMSNSGSGNQGITASMPVIAVGEKLGASEEKITRALALSNLMAIHIHNYLSRLAALCGVVVAGTAASCGITYLLDGNIDAIKRAINNMLGNITGLVCDGAKTSCALKVSTAVNAAVISAMLAIENIGISEKEGIIDKNVENTIRNVGNIGSYGMKQTDKMMLDIMVAKQKGEQNIEETA</sequence>
<feature type="domain" description="Serine dehydratase-like alpha subunit" evidence="2">
    <location>
        <begin position="162"/>
        <end position="425"/>
    </location>
</feature>
<dbReference type="PANTHER" id="PTHR30501">
    <property type="entry name" value="UPF0597 PROTEIN YHAM"/>
    <property type="match status" value="1"/>
</dbReference>
<dbReference type="RefSeq" id="WP_268060159.1">
    <property type="nucleotide sequence ID" value="NZ_JAPQFJ010000003.1"/>
</dbReference>